<protein>
    <recommendedName>
        <fullName evidence="1">Glycosyltransferase 61 catalytic domain-containing protein</fullName>
    </recommendedName>
</protein>
<dbReference type="GO" id="GO:0016757">
    <property type="term" value="F:glycosyltransferase activity"/>
    <property type="evidence" value="ECO:0007669"/>
    <property type="project" value="InterPro"/>
</dbReference>
<reference evidence="3" key="1">
    <citation type="submission" date="2016-11" db="EMBL/GenBank/DDBJ databases">
        <authorList>
            <person name="Varghese N."/>
            <person name="Submissions S."/>
        </authorList>
    </citation>
    <scope>NUCLEOTIDE SEQUENCE [LARGE SCALE GENOMIC DNA]</scope>
    <source>
        <strain evidence="3">DSM 26899</strain>
    </source>
</reference>
<feature type="domain" description="Glycosyltransferase 61 catalytic" evidence="1">
    <location>
        <begin position="153"/>
        <end position="332"/>
    </location>
</feature>
<dbReference type="InterPro" id="IPR049625">
    <property type="entry name" value="Glyco_transf_61_cat"/>
</dbReference>
<evidence type="ECO:0000259" key="1">
    <source>
        <dbReference type="Pfam" id="PF04577"/>
    </source>
</evidence>
<dbReference type="RefSeq" id="WP_073292526.1">
    <property type="nucleotide sequence ID" value="NZ_FRAV01000010.1"/>
</dbReference>
<organism evidence="2 3">
    <name type="scientific">Chryseobacterium polytrichastri</name>
    <dbReference type="NCBI Taxonomy" id="1302687"/>
    <lineage>
        <taxon>Bacteria</taxon>
        <taxon>Pseudomonadati</taxon>
        <taxon>Bacteroidota</taxon>
        <taxon>Flavobacteriia</taxon>
        <taxon>Flavobacteriales</taxon>
        <taxon>Weeksellaceae</taxon>
        <taxon>Chryseobacterium group</taxon>
        <taxon>Chryseobacterium</taxon>
    </lineage>
</organism>
<evidence type="ECO:0000313" key="2">
    <source>
        <dbReference type="EMBL" id="SHL02441.1"/>
    </source>
</evidence>
<dbReference type="AlphaFoldDB" id="A0A1M6X910"/>
<sequence>MATIIEKFVAYIKSNDSLSIFFKRAVYNYRYKPNSQIVSIQNIENCKVNIVQKLFDRGEFKNYFPKIFNKDELYNEVLTPEVSLYQFNNAYIDINSSSILLKENLVTFRTKDERFNEGFIKFHNNKHAKIEKKAEIEELNEGLFLGGNGSWNWFHFLIEIIPKLTLFKEQYTNILFVNQIILKIPSMKRILDVLVENKFEIKYLSSEKTYFIKELYYINDFNHVQFNRFDKLITSDGTFYNAEITRNFSNLVSEKLLIKDNLPDKIFLYRKNTHRVAENQDRILEFLKDFGFVAVCLEELSIDEQASYFRTAKFIIGITGAAWSNMLFCRNQPKAICFVPDNAEEFTAFSNLAKIFRVDFYAQLYKNDGAHTNSNFIINFEKFVELFNYVNGK</sequence>
<dbReference type="Pfam" id="PF04577">
    <property type="entry name" value="Glyco_transf_61"/>
    <property type="match status" value="1"/>
</dbReference>
<keyword evidence="3" id="KW-1185">Reference proteome</keyword>
<dbReference type="OrthoDB" id="1156086at2"/>
<proteinExistence type="predicted"/>
<dbReference type="Proteomes" id="UP000184364">
    <property type="component" value="Unassembled WGS sequence"/>
</dbReference>
<dbReference type="STRING" id="1302687.SAMN05444267_1010126"/>
<accession>A0A1M6X910</accession>
<name>A0A1M6X910_9FLAO</name>
<evidence type="ECO:0000313" key="3">
    <source>
        <dbReference type="Proteomes" id="UP000184364"/>
    </source>
</evidence>
<gene>
    <name evidence="2" type="ORF">SAMN05444267_1010126</name>
</gene>
<dbReference type="EMBL" id="FRAV01000010">
    <property type="protein sequence ID" value="SHL02441.1"/>
    <property type="molecule type" value="Genomic_DNA"/>
</dbReference>